<accession>A0A8S5MZB8</accession>
<dbReference type="EMBL" id="BK015022">
    <property type="protein sequence ID" value="DAD87560.1"/>
    <property type="molecule type" value="Genomic_DNA"/>
</dbReference>
<protein>
    <submittedName>
        <fullName evidence="1">Uncharacterized protein</fullName>
    </submittedName>
</protein>
<sequence>MSQVFYQLGLVRRKLRVIFELYAAIPSCVTYW</sequence>
<reference evidence="1" key="1">
    <citation type="journal article" date="2021" name="Proc. Natl. Acad. Sci. U.S.A.">
        <title>A Catalog of Tens of Thousands of Viruses from Human Metagenomes Reveals Hidden Associations with Chronic Diseases.</title>
        <authorList>
            <person name="Tisza M.J."/>
            <person name="Buck C.B."/>
        </authorList>
    </citation>
    <scope>NUCLEOTIDE SEQUENCE</scope>
    <source>
        <strain evidence="1">CtAUQ2</strain>
    </source>
</reference>
<name>A0A8S5MZB8_9CAUD</name>
<proteinExistence type="predicted"/>
<evidence type="ECO:0000313" key="1">
    <source>
        <dbReference type="EMBL" id="DAD87560.1"/>
    </source>
</evidence>
<organism evidence="1">
    <name type="scientific">Siphoviridae sp. ctAUQ2</name>
    <dbReference type="NCBI Taxonomy" id="2826182"/>
    <lineage>
        <taxon>Viruses</taxon>
        <taxon>Duplodnaviria</taxon>
        <taxon>Heunggongvirae</taxon>
        <taxon>Uroviricota</taxon>
        <taxon>Caudoviricetes</taxon>
    </lineage>
</organism>